<dbReference type="Pfam" id="PF02453">
    <property type="entry name" value="Reticulon"/>
    <property type="match status" value="1"/>
</dbReference>
<dbReference type="GO" id="GO:0005789">
    <property type="term" value="C:endoplasmic reticulum membrane"/>
    <property type="evidence" value="ECO:0007669"/>
    <property type="project" value="UniProtKB-SubCell"/>
</dbReference>
<dbReference type="PANTHER" id="PTHR46626:SF2">
    <property type="entry name" value="RETICULON-LIKE PROTEIN B17"/>
    <property type="match status" value="1"/>
</dbReference>
<feature type="transmembrane region" description="Helical" evidence="6">
    <location>
        <begin position="213"/>
        <end position="232"/>
    </location>
</feature>
<keyword evidence="3 6" id="KW-0256">Endoplasmic reticulum</keyword>
<evidence type="ECO:0000259" key="8">
    <source>
        <dbReference type="PROSITE" id="PS50845"/>
    </source>
</evidence>
<feature type="region of interest" description="Disordered" evidence="7">
    <location>
        <begin position="404"/>
        <end position="431"/>
    </location>
</feature>
<evidence type="ECO:0000256" key="1">
    <source>
        <dbReference type="ARBA" id="ARBA00004477"/>
    </source>
</evidence>
<evidence type="ECO:0000256" key="7">
    <source>
        <dbReference type="SAM" id="MobiDB-lite"/>
    </source>
</evidence>
<organism evidence="9 10">
    <name type="scientific">Cucurbita maxima</name>
    <name type="common">Pumpkin</name>
    <name type="synonym">Winter squash</name>
    <dbReference type="NCBI Taxonomy" id="3661"/>
    <lineage>
        <taxon>Eukaryota</taxon>
        <taxon>Viridiplantae</taxon>
        <taxon>Streptophyta</taxon>
        <taxon>Embryophyta</taxon>
        <taxon>Tracheophyta</taxon>
        <taxon>Spermatophyta</taxon>
        <taxon>Magnoliopsida</taxon>
        <taxon>eudicotyledons</taxon>
        <taxon>Gunneridae</taxon>
        <taxon>Pentapetalae</taxon>
        <taxon>rosids</taxon>
        <taxon>fabids</taxon>
        <taxon>Cucurbitales</taxon>
        <taxon>Cucurbitaceae</taxon>
        <taxon>Cucurbiteae</taxon>
        <taxon>Cucurbita</taxon>
    </lineage>
</organism>
<keyword evidence="5 6" id="KW-0472">Membrane</keyword>
<feature type="domain" description="Reticulon" evidence="8">
    <location>
        <begin position="174"/>
        <end position="335"/>
    </location>
</feature>
<dbReference type="InterPro" id="IPR003388">
    <property type="entry name" value="Reticulon"/>
</dbReference>
<sequence length="431" mass="48529">MDFTPPSHRSEPRSRTKSASRLAIEGDEIPHFSVDAISSPPKKSPSPSIQDLLLLSPSTLRKSRSRLVDRFEMNDEVTDAAAAARRRCKTRGPQIGCASPRSVRRSRRRSEMEIREEKDLCLAEEFVKARKRRPSGRSKKEKLSLVPVPTSPINSTPKLDNDENGNLDRIGQLITDLIMWKDATKSSLWFGFGSLFFLSSCFARGASFSIFSAISQLGLLFLGLAFVSNSICRRNNVERKHNDFKLKEDDILRMAKLILPAANFAIAKIRELFCGEAEMTLKVAPFLILGAEYGHLITLRRLCAIGFFTSFSVPKLYSCYQIQINSKVDVVKRRLFEAWKACSHKKVVVGSAATVFWNLSSLKTRIFTAFIAVVIVRYCRQFIVLAPEVVQAQEEENQAVVLVEGKEEEEEEEEEEEQKQALVVAEAHGQP</sequence>
<dbReference type="RefSeq" id="XP_022971163.1">
    <property type="nucleotide sequence ID" value="XM_023115395.1"/>
</dbReference>
<proteinExistence type="predicted"/>
<dbReference type="OrthoDB" id="783438at2759"/>
<evidence type="ECO:0000256" key="3">
    <source>
        <dbReference type="ARBA" id="ARBA00022824"/>
    </source>
</evidence>
<feature type="compositionally biased region" description="Low complexity" evidence="7">
    <location>
        <begin position="38"/>
        <end position="48"/>
    </location>
</feature>
<keyword evidence="9" id="KW-1185">Reference proteome</keyword>
<keyword evidence="4 6" id="KW-1133">Transmembrane helix</keyword>
<feature type="region of interest" description="Disordered" evidence="7">
    <location>
        <begin position="1"/>
        <end position="51"/>
    </location>
</feature>
<accession>A0A6J1I617</accession>
<evidence type="ECO:0000256" key="6">
    <source>
        <dbReference type="RuleBase" id="RU363132"/>
    </source>
</evidence>
<feature type="transmembrane region" description="Helical" evidence="6">
    <location>
        <begin position="188"/>
        <end position="207"/>
    </location>
</feature>
<evidence type="ECO:0000256" key="2">
    <source>
        <dbReference type="ARBA" id="ARBA00022692"/>
    </source>
</evidence>
<dbReference type="InterPro" id="IPR044647">
    <property type="entry name" value="RTNLB17/18/21"/>
</dbReference>
<evidence type="ECO:0000256" key="5">
    <source>
        <dbReference type="ARBA" id="ARBA00023136"/>
    </source>
</evidence>
<feature type="region of interest" description="Disordered" evidence="7">
    <location>
        <begin position="85"/>
        <end position="110"/>
    </location>
</feature>
<comment type="subcellular location">
    <subcellularLocation>
        <location evidence="1 6">Endoplasmic reticulum membrane</location>
        <topology evidence="1 6">Multi-pass membrane protein</topology>
    </subcellularLocation>
</comment>
<name>A0A6J1I617_CUCMA</name>
<evidence type="ECO:0000313" key="9">
    <source>
        <dbReference type="Proteomes" id="UP000504608"/>
    </source>
</evidence>
<dbReference type="PROSITE" id="PS50845">
    <property type="entry name" value="RETICULON"/>
    <property type="match status" value="1"/>
</dbReference>
<dbReference type="Proteomes" id="UP000504608">
    <property type="component" value="Unplaced"/>
</dbReference>
<feature type="compositionally biased region" description="Low complexity" evidence="7">
    <location>
        <begin position="420"/>
        <end position="431"/>
    </location>
</feature>
<evidence type="ECO:0000313" key="10">
    <source>
        <dbReference type="RefSeq" id="XP_022971163.1"/>
    </source>
</evidence>
<dbReference type="AlphaFoldDB" id="A0A6J1I617"/>
<protein>
    <recommendedName>
        <fullName evidence="6">Reticulon-like protein</fullName>
    </recommendedName>
</protein>
<evidence type="ECO:0000256" key="4">
    <source>
        <dbReference type="ARBA" id="ARBA00022989"/>
    </source>
</evidence>
<feature type="compositionally biased region" description="Acidic residues" evidence="7">
    <location>
        <begin position="406"/>
        <end position="417"/>
    </location>
</feature>
<gene>
    <name evidence="10" type="primary">LOC111469924</name>
</gene>
<dbReference type="PANTHER" id="PTHR46626">
    <property type="entry name" value="RETICULON-LIKE PROTEIN B17"/>
    <property type="match status" value="1"/>
</dbReference>
<reference evidence="10" key="1">
    <citation type="submission" date="2025-08" db="UniProtKB">
        <authorList>
            <consortium name="RefSeq"/>
        </authorList>
    </citation>
    <scope>IDENTIFICATION</scope>
    <source>
        <tissue evidence="10">Young leaves</tissue>
    </source>
</reference>
<dbReference type="KEGG" id="cmax:111469924"/>
<dbReference type="GeneID" id="111469924"/>
<keyword evidence="2 6" id="KW-0812">Transmembrane</keyword>